<evidence type="ECO:0000256" key="4">
    <source>
        <dbReference type="ARBA" id="ARBA00022989"/>
    </source>
</evidence>
<dbReference type="NCBIfam" id="NF004922">
    <property type="entry name" value="PRK06279.1"/>
    <property type="match status" value="1"/>
</dbReference>
<evidence type="ECO:0000256" key="5">
    <source>
        <dbReference type="ARBA" id="ARBA00023136"/>
    </source>
</evidence>
<dbReference type="Proteomes" id="UP000643554">
    <property type="component" value="Unassembled WGS sequence"/>
</dbReference>
<accession>A0A832ZJS8</accession>
<comment type="subcellular location">
    <subcellularLocation>
        <location evidence="1">Cell membrane</location>
        <topology evidence="1">Multi-pass membrane protein</topology>
    </subcellularLocation>
</comment>
<dbReference type="InterPro" id="IPR002758">
    <property type="entry name" value="Cation_antiport_E"/>
</dbReference>
<dbReference type="PANTHER" id="PTHR34584:SF1">
    <property type="entry name" value="NA(+)_H(+) ANTIPORTER SUBUNIT E1"/>
    <property type="match status" value="1"/>
</dbReference>
<evidence type="ECO:0000313" key="7">
    <source>
        <dbReference type="EMBL" id="HIP90777.1"/>
    </source>
</evidence>
<evidence type="ECO:0000313" key="8">
    <source>
        <dbReference type="Proteomes" id="UP000618343"/>
    </source>
</evidence>
<reference evidence="7" key="1">
    <citation type="journal article" date="2020" name="ISME J.">
        <title>Gammaproteobacteria mediating utilization of methyl-, sulfur- and petroleum organic compounds in deep ocean hydrothermal plumes.</title>
        <authorList>
            <person name="Zhou Z."/>
            <person name="Liu Y."/>
            <person name="Pan J."/>
            <person name="Cron B.R."/>
            <person name="Toner B.M."/>
            <person name="Anantharaman K."/>
            <person name="Breier J.A."/>
            <person name="Dick G.J."/>
            <person name="Li M."/>
        </authorList>
    </citation>
    <scope>NUCLEOTIDE SEQUENCE</scope>
    <source>
        <strain evidence="6">SZUA-1453</strain>
        <strain evidence="7">SZUA-1471</strain>
    </source>
</reference>
<organism evidence="7 8">
    <name type="scientific">Methanothermococcus okinawensis</name>
    <dbReference type="NCBI Taxonomy" id="155863"/>
    <lineage>
        <taxon>Archaea</taxon>
        <taxon>Methanobacteriati</taxon>
        <taxon>Methanobacteriota</taxon>
        <taxon>Methanomada group</taxon>
        <taxon>Methanococci</taxon>
        <taxon>Methanococcales</taxon>
        <taxon>Methanococcaceae</taxon>
        <taxon>Methanothermococcus</taxon>
    </lineage>
</organism>
<protein>
    <submittedName>
        <fullName evidence="7">Cation:proton antiporter</fullName>
    </submittedName>
</protein>
<keyword evidence="3" id="KW-0812">Transmembrane</keyword>
<dbReference type="GO" id="GO:0005886">
    <property type="term" value="C:plasma membrane"/>
    <property type="evidence" value="ECO:0007669"/>
    <property type="project" value="UniProtKB-SubCell"/>
</dbReference>
<dbReference type="EMBL" id="DQUO01000002">
    <property type="protein sequence ID" value="HIP90777.1"/>
    <property type="molecule type" value="Genomic_DNA"/>
</dbReference>
<evidence type="ECO:0000313" key="6">
    <source>
        <dbReference type="EMBL" id="HIP84433.1"/>
    </source>
</evidence>
<dbReference type="PANTHER" id="PTHR34584">
    <property type="entry name" value="NA(+)/H(+) ANTIPORTER SUBUNIT E1"/>
    <property type="match status" value="1"/>
</dbReference>
<dbReference type="Pfam" id="PF01899">
    <property type="entry name" value="MNHE"/>
    <property type="match status" value="1"/>
</dbReference>
<evidence type="ECO:0000256" key="1">
    <source>
        <dbReference type="ARBA" id="ARBA00004651"/>
    </source>
</evidence>
<keyword evidence="5" id="KW-0472">Membrane</keyword>
<dbReference type="GO" id="GO:0008324">
    <property type="term" value="F:monoatomic cation transmembrane transporter activity"/>
    <property type="evidence" value="ECO:0007669"/>
    <property type="project" value="InterPro"/>
</dbReference>
<sequence>MLLLDILEYLFVMIKALCEGWLDVLKRCIRGDINPQVVEIETEIKSLIGQVVLACSITLTPGTLTVDLDPEKRVLKVATIVPIRREDIIPFEPYIKKIFDRD</sequence>
<dbReference type="AlphaFoldDB" id="A0A832ZJS8"/>
<dbReference type="EMBL" id="DQUI01000058">
    <property type="protein sequence ID" value="HIP84433.1"/>
    <property type="molecule type" value="Genomic_DNA"/>
</dbReference>
<evidence type="ECO:0000256" key="2">
    <source>
        <dbReference type="ARBA" id="ARBA00022475"/>
    </source>
</evidence>
<gene>
    <name evidence="6" type="ORF">EYH15_02975</name>
    <name evidence="7" type="ORF">EYH21_00525</name>
</gene>
<proteinExistence type="predicted"/>
<dbReference type="Proteomes" id="UP000618343">
    <property type="component" value="Unassembled WGS sequence"/>
</dbReference>
<comment type="caution">
    <text evidence="7">The sequence shown here is derived from an EMBL/GenBank/DDBJ whole genome shotgun (WGS) entry which is preliminary data.</text>
</comment>
<evidence type="ECO:0000256" key="3">
    <source>
        <dbReference type="ARBA" id="ARBA00022692"/>
    </source>
</evidence>
<name>A0A832ZJS8_9EURY</name>
<keyword evidence="4" id="KW-1133">Transmembrane helix</keyword>
<keyword evidence="2" id="KW-1003">Cell membrane</keyword>